<name>A0A375JBF7_9BURK</name>
<sequence length="39" mass="4610">MKGTAHIYVRAAWLSRPKFASFEWTNHRLVRRALGKQLI</sequence>
<proteinExistence type="predicted"/>
<dbReference type="AlphaFoldDB" id="A0A375JBF7"/>
<dbReference type="EMBL" id="OVTA01000077">
    <property type="protein sequence ID" value="SPS02525.1"/>
    <property type="molecule type" value="Genomic_DNA"/>
</dbReference>
<gene>
    <name evidence="1" type="ORF">CBM2634_U140005</name>
</gene>
<evidence type="ECO:0000313" key="1">
    <source>
        <dbReference type="EMBL" id="SPS02525.1"/>
    </source>
</evidence>
<reference evidence="1 2" key="1">
    <citation type="submission" date="2018-01" db="EMBL/GenBank/DDBJ databases">
        <authorList>
            <person name="Gaut B.S."/>
            <person name="Morton B.R."/>
            <person name="Clegg M.T."/>
            <person name="Duvall M.R."/>
        </authorList>
    </citation>
    <scope>NUCLEOTIDE SEQUENCE [LARGE SCALE GENOMIC DNA]</scope>
    <source>
        <strain evidence="1">Cupriavidus taiwanensis cmp 52</strain>
    </source>
</reference>
<dbReference type="Proteomes" id="UP000256805">
    <property type="component" value="Unassembled WGS sequence"/>
</dbReference>
<evidence type="ECO:0000313" key="2">
    <source>
        <dbReference type="Proteomes" id="UP000256805"/>
    </source>
</evidence>
<organism evidence="1 2">
    <name type="scientific">Cupriavidus taiwanensis</name>
    <dbReference type="NCBI Taxonomy" id="164546"/>
    <lineage>
        <taxon>Bacteria</taxon>
        <taxon>Pseudomonadati</taxon>
        <taxon>Pseudomonadota</taxon>
        <taxon>Betaproteobacteria</taxon>
        <taxon>Burkholderiales</taxon>
        <taxon>Burkholderiaceae</taxon>
        <taxon>Cupriavidus</taxon>
    </lineage>
</organism>
<accession>A0A375JBF7</accession>
<protein>
    <submittedName>
        <fullName evidence="1">Uncharacterized protein</fullName>
    </submittedName>
</protein>